<organism evidence="7 8">
    <name type="scientific">Trichodelitschia bisporula</name>
    <dbReference type="NCBI Taxonomy" id="703511"/>
    <lineage>
        <taxon>Eukaryota</taxon>
        <taxon>Fungi</taxon>
        <taxon>Dikarya</taxon>
        <taxon>Ascomycota</taxon>
        <taxon>Pezizomycotina</taxon>
        <taxon>Dothideomycetes</taxon>
        <taxon>Dothideomycetes incertae sedis</taxon>
        <taxon>Phaeotrichales</taxon>
        <taxon>Phaeotrichaceae</taxon>
        <taxon>Trichodelitschia</taxon>
    </lineage>
</organism>
<dbReference type="PROSITE" id="PS50011">
    <property type="entry name" value="PROTEIN_KINASE_DOM"/>
    <property type="match status" value="1"/>
</dbReference>
<dbReference type="Pfam" id="PF00069">
    <property type="entry name" value="Pkinase"/>
    <property type="match status" value="1"/>
</dbReference>
<gene>
    <name evidence="7" type="ORF">EJ06DRAFT_293371</name>
</gene>
<keyword evidence="7" id="KW-0418">Kinase</keyword>
<dbReference type="EC" id="2.7.11.22" evidence="1"/>
<evidence type="ECO:0000256" key="1">
    <source>
        <dbReference type="ARBA" id="ARBA00012425"/>
    </source>
</evidence>
<keyword evidence="8" id="KW-1185">Reference proteome</keyword>
<dbReference type="PANTHER" id="PTHR24056">
    <property type="entry name" value="CELL DIVISION PROTEIN KINASE"/>
    <property type="match status" value="1"/>
</dbReference>
<dbReference type="GO" id="GO:0005634">
    <property type="term" value="C:nucleus"/>
    <property type="evidence" value="ECO:0007669"/>
    <property type="project" value="TreeGrafter"/>
</dbReference>
<dbReference type="InterPro" id="IPR011009">
    <property type="entry name" value="Kinase-like_dom_sf"/>
</dbReference>
<keyword evidence="2" id="KW-0547">Nucleotide-binding</keyword>
<reference evidence="7" key="1">
    <citation type="journal article" date="2020" name="Stud. Mycol.">
        <title>101 Dothideomycetes genomes: a test case for predicting lifestyles and emergence of pathogens.</title>
        <authorList>
            <person name="Haridas S."/>
            <person name="Albert R."/>
            <person name="Binder M."/>
            <person name="Bloem J."/>
            <person name="Labutti K."/>
            <person name="Salamov A."/>
            <person name="Andreopoulos B."/>
            <person name="Baker S."/>
            <person name="Barry K."/>
            <person name="Bills G."/>
            <person name="Bluhm B."/>
            <person name="Cannon C."/>
            <person name="Castanera R."/>
            <person name="Culley D."/>
            <person name="Daum C."/>
            <person name="Ezra D."/>
            <person name="Gonzalez J."/>
            <person name="Henrissat B."/>
            <person name="Kuo A."/>
            <person name="Liang C."/>
            <person name="Lipzen A."/>
            <person name="Lutzoni F."/>
            <person name="Magnuson J."/>
            <person name="Mondo S."/>
            <person name="Nolan M."/>
            <person name="Ohm R."/>
            <person name="Pangilinan J."/>
            <person name="Park H.-J."/>
            <person name="Ramirez L."/>
            <person name="Alfaro M."/>
            <person name="Sun H."/>
            <person name="Tritt A."/>
            <person name="Yoshinaga Y."/>
            <person name="Zwiers L.-H."/>
            <person name="Turgeon B."/>
            <person name="Goodwin S."/>
            <person name="Spatafora J."/>
            <person name="Crous P."/>
            <person name="Grigoriev I."/>
        </authorList>
    </citation>
    <scope>NUCLEOTIDE SEQUENCE</scope>
    <source>
        <strain evidence="7">CBS 262.69</strain>
    </source>
</reference>
<dbReference type="InterPro" id="IPR050108">
    <property type="entry name" value="CDK"/>
</dbReference>
<proteinExistence type="predicted"/>
<comment type="catalytic activity">
    <reaction evidence="5">
        <text>L-seryl-[protein] + ATP = O-phospho-L-seryl-[protein] + ADP + H(+)</text>
        <dbReference type="Rhea" id="RHEA:17989"/>
        <dbReference type="Rhea" id="RHEA-COMP:9863"/>
        <dbReference type="Rhea" id="RHEA-COMP:11604"/>
        <dbReference type="ChEBI" id="CHEBI:15378"/>
        <dbReference type="ChEBI" id="CHEBI:29999"/>
        <dbReference type="ChEBI" id="CHEBI:30616"/>
        <dbReference type="ChEBI" id="CHEBI:83421"/>
        <dbReference type="ChEBI" id="CHEBI:456216"/>
        <dbReference type="EC" id="2.7.11.22"/>
    </reaction>
</comment>
<dbReference type="GO" id="GO:0005524">
    <property type="term" value="F:ATP binding"/>
    <property type="evidence" value="ECO:0007669"/>
    <property type="project" value="UniProtKB-KW"/>
</dbReference>
<name>A0A6G1I6G8_9PEZI</name>
<protein>
    <recommendedName>
        <fullName evidence="1">cyclin-dependent kinase</fullName>
        <ecNumber evidence="1">2.7.11.22</ecNumber>
    </recommendedName>
</protein>
<dbReference type="OrthoDB" id="1732493at2759"/>
<dbReference type="InterPro" id="IPR000719">
    <property type="entry name" value="Prot_kinase_dom"/>
</dbReference>
<keyword evidence="3" id="KW-0067">ATP-binding</keyword>
<comment type="catalytic activity">
    <reaction evidence="4">
        <text>L-threonyl-[protein] + ATP = O-phospho-L-threonyl-[protein] + ADP + H(+)</text>
        <dbReference type="Rhea" id="RHEA:46608"/>
        <dbReference type="Rhea" id="RHEA-COMP:11060"/>
        <dbReference type="Rhea" id="RHEA-COMP:11605"/>
        <dbReference type="ChEBI" id="CHEBI:15378"/>
        <dbReference type="ChEBI" id="CHEBI:30013"/>
        <dbReference type="ChEBI" id="CHEBI:30616"/>
        <dbReference type="ChEBI" id="CHEBI:61977"/>
        <dbReference type="ChEBI" id="CHEBI:456216"/>
        <dbReference type="EC" id="2.7.11.22"/>
    </reaction>
</comment>
<dbReference type="EMBL" id="ML996689">
    <property type="protein sequence ID" value="KAF2403784.1"/>
    <property type="molecule type" value="Genomic_DNA"/>
</dbReference>
<evidence type="ECO:0000256" key="4">
    <source>
        <dbReference type="ARBA" id="ARBA00047811"/>
    </source>
</evidence>
<dbReference type="SMART" id="SM00220">
    <property type="entry name" value="S_TKc"/>
    <property type="match status" value="1"/>
</dbReference>
<dbReference type="AlphaFoldDB" id="A0A6G1I6G8"/>
<evidence type="ECO:0000313" key="8">
    <source>
        <dbReference type="Proteomes" id="UP000799640"/>
    </source>
</evidence>
<evidence type="ECO:0000256" key="2">
    <source>
        <dbReference type="ARBA" id="ARBA00022741"/>
    </source>
</evidence>
<evidence type="ECO:0000259" key="6">
    <source>
        <dbReference type="PROSITE" id="PS50011"/>
    </source>
</evidence>
<evidence type="ECO:0000256" key="5">
    <source>
        <dbReference type="ARBA" id="ARBA00048367"/>
    </source>
</evidence>
<sequence>MLDFTVEENSFVEAFLVMEYCNKDLAWVIDQTRGKVGIPSVAQVKGNHAADLSRPEITSREVIRTSPDNILLDAEGIIKIADFGMVREYTRARYYDGYGSARSVRPLTPRVGTIWYRAPELLLGANHYSTAVDIWSAGAIISELLLGEVFFAGSTEFGQLALIEALMGAPNEEQVEAFYQVGCPKFEFPVAASVEGPGATNHANASQHNVQQMLQSRSLAGRRLAFTVSDCLMWDPRYRDMANSGVFKYIDLEEPKAAQPSEIAKLLEPHHSQSYGSMKMEE</sequence>
<dbReference type="PANTHER" id="PTHR24056:SF508">
    <property type="entry name" value="CYCLIN-DEPENDENT KINASE 10"/>
    <property type="match status" value="1"/>
</dbReference>
<evidence type="ECO:0000313" key="7">
    <source>
        <dbReference type="EMBL" id="KAF2403784.1"/>
    </source>
</evidence>
<dbReference type="Proteomes" id="UP000799640">
    <property type="component" value="Unassembled WGS sequence"/>
</dbReference>
<keyword evidence="7" id="KW-0808">Transferase</keyword>
<accession>A0A6G1I6G8</accession>
<feature type="domain" description="Protein kinase" evidence="6">
    <location>
        <begin position="1"/>
        <end position="250"/>
    </location>
</feature>
<dbReference type="Gene3D" id="1.10.510.10">
    <property type="entry name" value="Transferase(Phosphotransferase) domain 1"/>
    <property type="match status" value="1"/>
</dbReference>
<dbReference type="GO" id="GO:0004693">
    <property type="term" value="F:cyclin-dependent protein serine/threonine kinase activity"/>
    <property type="evidence" value="ECO:0007669"/>
    <property type="project" value="UniProtKB-EC"/>
</dbReference>
<dbReference type="SUPFAM" id="SSF56112">
    <property type="entry name" value="Protein kinase-like (PK-like)"/>
    <property type="match status" value="1"/>
</dbReference>
<evidence type="ECO:0000256" key="3">
    <source>
        <dbReference type="ARBA" id="ARBA00022840"/>
    </source>
</evidence>
<dbReference type="GO" id="GO:0007346">
    <property type="term" value="P:regulation of mitotic cell cycle"/>
    <property type="evidence" value="ECO:0007669"/>
    <property type="project" value="TreeGrafter"/>
</dbReference>